<dbReference type="SUPFAM" id="SSF49503">
    <property type="entry name" value="Cupredoxins"/>
    <property type="match status" value="1"/>
</dbReference>
<accession>A0A497XNV5</accession>
<proteinExistence type="predicted"/>
<evidence type="ECO:0000259" key="1">
    <source>
        <dbReference type="Pfam" id="PF13473"/>
    </source>
</evidence>
<dbReference type="Proteomes" id="UP000268908">
    <property type="component" value="Unassembled WGS sequence"/>
</dbReference>
<keyword evidence="3" id="KW-1185">Reference proteome</keyword>
<gene>
    <name evidence="2" type="ORF">DFR35_0612</name>
</gene>
<dbReference type="Pfam" id="PF13473">
    <property type="entry name" value="Cupredoxin_1"/>
    <property type="match status" value="1"/>
</dbReference>
<name>A0A497XNV5_9PROT</name>
<comment type="caution">
    <text evidence="2">The sequence shown here is derived from an EMBL/GenBank/DDBJ whole genome shotgun (WGS) entry which is preliminary data.</text>
</comment>
<dbReference type="RefSeq" id="WP_121239987.1">
    <property type="nucleotide sequence ID" value="NZ_BHVV01000001.1"/>
</dbReference>
<dbReference type="Gene3D" id="2.60.40.420">
    <property type="entry name" value="Cupredoxins - blue copper proteins"/>
    <property type="match status" value="1"/>
</dbReference>
<dbReference type="InterPro" id="IPR008972">
    <property type="entry name" value="Cupredoxin"/>
</dbReference>
<sequence length="113" mass="12220">MPHVLLVLALWLGLGWASDGRAQAAPLPSFTLTVTDGVFSPQRLEVPAGQRIRIVLKNQGPGPLEFENAEMNIEKILAAGAESFVVLPKLQQGEYAFVDEYNMVTGVMTVVAI</sequence>
<dbReference type="InterPro" id="IPR028096">
    <property type="entry name" value="EfeO_Cupredoxin"/>
</dbReference>
<dbReference type="EMBL" id="RCCI01000004">
    <property type="protein sequence ID" value="RLJ68058.1"/>
    <property type="molecule type" value="Genomic_DNA"/>
</dbReference>
<dbReference type="OrthoDB" id="5958460at2"/>
<reference evidence="2 3" key="1">
    <citation type="submission" date="2018-10" db="EMBL/GenBank/DDBJ databases">
        <title>Genomic Encyclopedia of Type Strains, Phase IV (KMG-IV): sequencing the most valuable type-strain genomes for metagenomic binning, comparative biology and taxonomic classification.</title>
        <authorList>
            <person name="Goeker M."/>
        </authorList>
    </citation>
    <scope>NUCLEOTIDE SEQUENCE [LARGE SCALE GENOMIC DNA]</scope>
    <source>
        <strain evidence="2 3">DSM 26916</strain>
    </source>
</reference>
<evidence type="ECO:0000313" key="2">
    <source>
        <dbReference type="EMBL" id="RLJ68058.1"/>
    </source>
</evidence>
<evidence type="ECO:0000313" key="3">
    <source>
        <dbReference type="Proteomes" id="UP000268908"/>
    </source>
</evidence>
<protein>
    <recommendedName>
        <fullName evidence="1">EfeO-type cupredoxin-like domain-containing protein</fullName>
    </recommendedName>
</protein>
<organism evidence="2 3">
    <name type="scientific">Sulfurisoma sediminicola</name>
    <dbReference type="NCBI Taxonomy" id="1381557"/>
    <lineage>
        <taxon>Bacteria</taxon>
        <taxon>Pseudomonadati</taxon>
        <taxon>Pseudomonadota</taxon>
        <taxon>Betaproteobacteria</taxon>
        <taxon>Nitrosomonadales</taxon>
        <taxon>Sterolibacteriaceae</taxon>
        <taxon>Sulfurisoma</taxon>
    </lineage>
</organism>
<dbReference type="AlphaFoldDB" id="A0A497XNV5"/>
<feature type="domain" description="EfeO-type cupredoxin-like" evidence="1">
    <location>
        <begin position="6"/>
        <end position="110"/>
    </location>
</feature>